<evidence type="ECO:0008006" key="3">
    <source>
        <dbReference type="Google" id="ProtNLM"/>
    </source>
</evidence>
<dbReference type="EMBL" id="JACHJI010000009">
    <property type="protein sequence ID" value="MBB4901140.1"/>
    <property type="molecule type" value="Genomic_DNA"/>
</dbReference>
<accession>A0A7W7V8I5</accession>
<dbReference type="InterPro" id="IPR025851">
    <property type="entry name" value="SUKH-4"/>
</dbReference>
<comment type="caution">
    <text evidence="1">The sequence shown here is derived from an EMBL/GenBank/DDBJ whole genome shotgun (WGS) entry which is preliminary data.</text>
</comment>
<gene>
    <name evidence="1" type="ORF">FHS37_005220</name>
</gene>
<evidence type="ECO:0000313" key="2">
    <source>
        <dbReference type="Proteomes" id="UP000579523"/>
    </source>
</evidence>
<dbReference type="Proteomes" id="UP000579523">
    <property type="component" value="Unassembled WGS sequence"/>
</dbReference>
<dbReference type="Pfam" id="PF14435">
    <property type="entry name" value="SUKH-4"/>
    <property type="match status" value="1"/>
</dbReference>
<keyword evidence="2" id="KW-1185">Reference proteome</keyword>
<reference evidence="1 2" key="1">
    <citation type="submission" date="2020-08" db="EMBL/GenBank/DDBJ databases">
        <title>Genomic Encyclopedia of Type Strains, Phase III (KMG-III): the genomes of soil and plant-associated and newly described type strains.</title>
        <authorList>
            <person name="Whitman W."/>
        </authorList>
    </citation>
    <scope>NUCLEOTIDE SEQUENCE [LARGE SCALE GENOMIC DNA]</scope>
    <source>
        <strain evidence="1 2">CECT 3273</strain>
    </source>
</reference>
<name>A0A7W7V8I5_9ACTN</name>
<dbReference type="AlphaFoldDB" id="A0A7W7V8I5"/>
<evidence type="ECO:0000313" key="1">
    <source>
        <dbReference type="EMBL" id="MBB4901140.1"/>
    </source>
</evidence>
<sequence length="356" mass="37317">MSTTDTVATAAITRTEAGLGPYLAHAPTHRRPAGPGLPGDAGPFDFADLCGGGPVPVGPEADPVLLGGAAGEVPTAYFFHDRPDLMDRRPLAPSLPTLVRFAAVTDELAGLRGQLAARAGRRGTRAVADAARLLLAVLEEGADGGPAPLRRTAELVRPLALAAGPGTVSGLALDLPVRLLDREFGRGGVVRFEEVDFPATLTHEPTRRFLRETGLPEDGFLFRPDTDLPPRTLTEHCADGGDGFPPGRLPAHADRLVRLGELVEDHSLVVDGATGAVLGWSEPERVLRPLSTDVSTLASTLWLLHRERAVDEAPGHALTGAAYDRLVMAMIQALSSIDPVGPTDDDELLDLSGTGG</sequence>
<organism evidence="1 2">
    <name type="scientific">Streptomyces griseomycini</name>
    <dbReference type="NCBI Taxonomy" id="66895"/>
    <lineage>
        <taxon>Bacteria</taxon>
        <taxon>Bacillati</taxon>
        <taxon>Actinomycetota</taxon>
        <taxon>Actinomycetes</taxon>
        <taxon>Kitasatosporales</taxon>
        <taxon>Streptomycetaceae</taxon>
        <taxon>Streptomyces</taxon>
    </lineage>
</organism>
<dbReference type="RefSeq" id="WP_184825366.1">
    <property type="nucleotide sequence ID" value="NZ_BMTK01000005.1"/>
</dbReference>
<protein>
    <recommendedName>
        <fullName evidence="3">SUKH-4 immunity protein of toxin-antitoxin system</fullName>
    </recommendedName>
</protein>
<proteinExistence type="predicted"/>